<reference evidence="7" key="1">
    <citation type="submission" date="2018-05" db="EMBL/GenBank/DDBJ databases">
        <title>Draft genome sequence of Stemphylium lycopersici strain CIDEFI 213.</title>
        <authorList>
            <person name="Medina R."/>
            <person name="Franco M.E.E."/>
            <person name="Lucentini C.G."/>
            <person name="Saparrat M.C.N."/>
            <person name="Balatti P.A."/>
        </authorList>
    </citation>
    <scope>NUCLEOTIDE SEQUENCE [LARGE SCALE GENOMIC DNA]</scope>
    <source>
        <strain evidence="7">CIDEFI 213</strain>
    </source>
</reference>
<keyword evidence="2" id="KW-0349">Heme</keyword>
<dbReference type="PROSITE" id="PS50404">
    <property type="entry name" value="GST_NTER"/>
    <property type="match status" value="1"/>
</dbReference>
<dbReference type="SUPFAM" id="SSF52833">
    <property type="entry name" value="Thioredoxin-like"/>
    <property type="match status" value="1"/>
</dbReference>
<dbReference type="SUPFAM" id="SSF47616">
    <property type="entry name" value="GST C-terminal domain-like"/>
    <property type="match status" value="1"/>
</dbReference>
<dbReference type="InterPro" id="IPR001128">
    <property type="entry name" value="Cyt_P450"/>
</dbReference>
<feature type="binding site" description="axial binding residue" evidence="2">
    <location>
        <position position="719"/>
    </location>
    <ligand>
        <name>heme</name>
        <dbReference type="ChEBI" id="CHEBI:30413"/>
    </ligand>
    <ligandPart>
        <name>Fe</name>
        <dbReference type="ChEBI" id="CHEBI:18248"/>
    </ligandPart>
</feature>
<keyword evidence="2" id="KW-0479">Metal-binding</keyword>
<dbReference type="PRINTS" id="PR00385">
    <property type="entry name" value="P450"/>
</dbReference>
<dbReference type="InterPro" id="IPR040079">
    <property type="entry name" value="Glutathione_S-Trfase"/>
</dbReference>
<dbReference type="EMBL" id="QGDH01000111">
    <property type="protein sequence ID" value="RAR06764.1"/>
    <property type="molecule type" value="Genomic_DNA"/>
</dbReference>
<dbReference type="SFLD" id="SFLDS00019">
    <property type="entry name" value="Glutathione_Transferase_(cytos"/>
    <property type="match status" value="1"/>
</dbReference>
<dbReference type="SUPFAM" id="SSF48264">
    <property type="entry name" value="Cytochrome P450"/>
    <property type="match status" value="1"/>
</dbReference>
<dbReference type="GO" id="GO:0004497">
    <property type="term" value="F:monooxygenase activity"/>
    <property type="evidence" value="ECO:0007669"/>
    <property type="project" value="InterPro"/>
</dbReference>
<dbReference type="InterPro" id="IPR002401">
    <property type="entry name" value="Cyt_P450_E_grp-I"/>
</dbReference>
<keyword evidence="4" id="KW-0472">Membrane</keyword>
<evidence type="ECO:0000256" key="4">
    <source>
        <dbReference type="SAM" id="Phobius"/>
    </source>
</evidence>
<keyword evidence="7" id="KW-1185">Reference proteome</keyword>
<dbReference type="InterPro" id="IPR050121">
    <property type="entry name" value="Cytochrome_P450_monoxygenase"/>
</dbReference>
<dbReference type="PANTHER" id="PTHR24305:SF166">
    <property type="entry name" value="CYTOCHROME P450 12A4, MITOCHONDRIAL-RELATED"/>
    <property type="match status" value="1"/>
</dbReference>
<dbReference type="Proteomes" id="UP000249619">
    <property type="component" value="Unassembled WGS sequence"/>
</dbReference>
<dbReference type="SFLD" id="SFLDG00358">
    <property type="entry name" value="Main_(cytGST)"/>
    <property type="match status" value="1"/>
</dbReference>
<evidence type="ECO:0000259" key="5">
    <source>
        <dbReference type="PROSITE" id="PS50404"/>
    </source>
</evidence>
<dbReference type="InterPro" id="IPR036282">
    <property type="entry name" value="Glutathione-S-Trfase_C_sf"/>
</dbReference>
<dbReference type="GO" id="GO:0005506">
    <property type="term" value="F:iron ion binding"/>
    <property type="evidence" value="ECO:0007669"/>
    <property type="project" value="InterPro"/>
</dbReference>
<dbReference type="CDD" id="cd11069">
    <property type="entry name" value="CYP_FUM15-like"/>
    <property type="match status" value="1"/>
</dbReference>
<evidence type="ECO:0000256" key="2">
    <source>
        <dbReference type="PIRSR" id="PIRSR602401-1"/>
    </source>
</evidence>
<dbReference type="PRINTS" id="PR00463">
    <property type="entry name" value="EP450I"/>
</dbReference>
<dbReference type="AlphaFoldDB" id="A0A364MYN3"/>
<evidence type="ECO:0000256" key="1">
    <source>
        <dbReference type="ARBA" id="ARBA00010617"/>
    </source>
</evidence>
<feature type="region of interest" description="Disordered" evidence="3">
    <location>
        <begin position="205"/>
        <end position="224"/>
    </location>
</feature>
<dbReference type="InterPro" id="IPR004045">
    <property type="entry name" value="Glutathione_S-Trfase_N"/>
</dbReference>
<dbReference type="GO" id="GO:0020037">
    <property type="term" value="F:heme binding"/>
    <property type="evidence" value="ECO:0007669"/>
    <property type="project" value="InterPro"/>
</dbReference>
<dbReference type="InterPro" id="IPR036249">
    <property type="entry name" value="Thioredoxin-like_sf"/>
</dbReference>
<keyword evidence="4" id="KW-0812">Transmembrane</keyword>
<dbReference type="Gene3D" id="1.10.630.10">
    <property type="entry name" value="Cytochrome P450"/>
    <property type="match status" value="1"/>
</dbReference>
<feature type="transmembrane region" description="Helical" evidence="4">
    <location>
        <begin position="265"/>
        <end position="286"/>
    </location>
</feature>
<dbReference type="STRING" id="183478.A0A364MYN3"/>
<dbReference type="OrthoDB" id="1470350at2759"/>
<name>A0A364MYN3_STELY</name>
<dbReference type="InterPro" id="IPR036396">
    <property type="entry name" value="Cyt_P450_sf"/>
</dbReference>
<dbReference type="FunFam" id="1.10.630.10:FF:000051">
    <property type="entry name" value="Cytochrome P450 monooxygenase (Fum15)"/>
    <property type="match status" value="1"/>
</dbReference>
<accession>A0A364MYN3</accession>
<dbReference type="Pfam" id="PF13409">
    <property type="entry name" value="GST_N_2"/>
    <property type="match status" value="1"/>
</dbReference>
<organism evidence="6 7">
    <name type="scientific">Stemphylium lycopersici</name>
    <name type="common">Tomato gray leaf spot disease fungus</name>
    <name type="synonym">Thyrospora lycopersici</name>
    <dbReference type="NCBI Taxonomy" id="183478"/>
    <lineage>
        <taxon>Eukaryota</taxon>
        <taxon>Fungi</taxon>
        <taxon>Dikarya</taxon>
        <taxon>Ascomycota</taxon>
        <taxon>Pezizomycotina</taxon>
        <taxon>Dothideomycetes</taxon>
        <taxon>Pleosporomycetidae</taxon>
        <taxon>Pleosporales</taxon>
        <taxon>Pleosporineae</taxon>
        <taxon>Pleosporaceae</taxon>
        <taxon>Stemphylium</taxon>
    </lineage>
</organism>
<evidence type="ECO:0000313" key="6">
    <source>
        <dbReference type="EMBL" id="RAR06764.1"/>
    </source>
</evidence>
<evidence type="ECO:0000256" key="3">
    <source>
        <dbReference type="SAM" id="MobiDB-lite"/>
    </source>
</evidence>
<gene>
    <name evidence="6" type="ORF">DDE83_006824</name>
</gene>
<keyword evidence="2" id="KW-0408">Iron</keyword>
<dbReference type="GO" id="GO:0016705">
    <property type="term" value="F:oxidoreductase activity, acting on paired donors, with incorporation or reduction of molecular oxygen"/>
    <property type="evidence" value="ECO:0007669"/>
    <property type="project" value="InterPro"/>
</dbReference>
<dbReference type="Pfam" id="PF00043">
    <property type="entry name" value="GST_C"/>
    <property type="match status" value="1"/>
</dbReference>
<dbReference type="InterPro" id="IPR004046">
    <property type="entry name" value="GST_C"/>
</dbReference>
<dbReference type="PANTHER" id="PTHR24305">
    <property type="entry name" value="CYTOCHROME P450"/>
    <property type="match status" value="1"/>
</dbReference>
<sequence length="776" mass="87391">MASLQPIKIYGKHGPNPPKVAMLCNELSVPYEVDPVSFPDLKKPDFLAVNPNGRMPAIHDPNTGLTLWESGAIIEYLIEKYDKDQKLSFAPGSPESYLAKQWLFFQGVPTRYLSPRPCDAATDMPTFWFTKYHSEQLPSAQERYYKEAQRVTSVLEEHLKKQPKGADGPWLVGGKFSFADLAFVPWQTIITGMMKEKVDLSEFKTLTPASPRPNNDHGDDDDDTNKMNFTLANSVFSPAIEALLAFNFLPYFLPVSGITLTSYLLLFLLLHNSIILLYKLFLYPFLFSPLRNLPQARGFTPLIGHGWMMLQRPSGAPHLRAMKETPNDGIILTRGFFHSTRLILTTPAALADVLVHQSYDFEKPPFARDFLKRFLGDGLLMSEGDAHRHHRKRIMPAFHYRHIKELYPVFWAKSIEFCKALGKDLGGKPDQVLEIGRYSTQVTLDIIGLAGLGRDIGSLRNSDDELIANYEEILEPTTEKAAYFVSHIVLSPWLVSKLPWGLNERVSITTGNLKRICRDFVVERKAGMKREEVGEEKSMGRDILSIMIKSNDFSDENLVDQLLTFLAAGHETTSSALTWSSYLLSKHPGIQSHLRSEIHQYIPDPNLLSDPAFDVASLLESMPYLNGVCNEVLRLFPTIPVTARVAIRNTTVAGHFIPNGTMFFVVPWAINRNPTLWGQDAEDFVPERWIDRETGRATMNGGAESNYSFLTFLHGPRSCIGERFARAEMRALVAAFVGYFEMELADPLEKVLVGGTITSKPVNGMKLKLKSVKWSV</sequence>
<feature type="transmembrane region" description="Helical" evidence="4">
    <location>
        <begin position="235"/>
        <end position="253"/>
    </location>
</feature>
<comment type="caution">
    <text evidence="6">The sequence shown here is derived from an EMBL/GenBank/DDBJ whole genome shotgun (WGS) entry which is preliminary data.</text>
</comment>
<feature type="domain" description="GST N-terminal" evidence="5">
    <location>
        <begin position="4"/>
        <end position="85"/>
    </location>
</feature>
<dbReference type="Gene3D" id="1.20.1050.130">
    <property type="match status" value="1"/>
</dbReference>
<comment type="cofactor">
    <cofactor evidence="2">
        <name>heme</name>
        <dbReference type="ChEBI" id="CHEBI:30413"/>
    </cofactor>
</comment>
<keyword evidence="4" id="KW-1133">Transmembrane helix</keyword>
<evidence type="ECO:0000313" key="7">
    <source>
        <dbReference type="Proteomes" id="UP000249619"/>
    </source>
</evidence>
<dbReference type="CDD" id="cd03048">
    <property type="entry name" value="GST_N_Ure2p_like"/>
    <property type="match status" value="1"/>
</dbReference>
<dbReference type="Pfam" id="PF00067">
    <property type="entry name" value="p450"/>
    <property type="match status" value="1"/>
</dbReference>
<proteinExistence type="inferred from homology"/>
<comment type="similarity">
    <text evidence="1">Belongs to the cytochrome P450 family.</text>
</comment>
<protein>
    <submittedName>
        <fullName evidence="6">Cytochrome p450</fullName>
    </submittedName>
</protein>